<keyword evidence="1" id="KW-0472">Membrane</keyword>
<gene>
    <name evidence="2" type="ORF">O3M35_009269</name>
</gene>
<keyword evidence="3" id="KW-1185">Reference proteome</keyword>
<dbReference type="EMBL" id="JAPXFL010000006">
    <property type="protein sequence ID" value="KAK9505152.1"/>
    <property type="molecule type" value="Genomic_DNA"/>
</dbReference>
<evidence type="ECO:0000313" key="2">
    <source>
        <dbReference type="EMBL" id="KAK9505152.1"/>
    </source>
</evidence>
<sequence>MRSFFNVAANCPYGVSVYWYMCVNLITFTLNSYVFIIKEVNQAGHNTLLCHLSQYPDIIYRIRYLGGQFM</sequence>
<feature type="transmembrane region" description="Helical" evidence="1">
    <location>
        <begin position="17"/>
        <end position="36"/>
    </location>
</feature>
<comment type="caution">
    <text evidence="2">The sequence shown here is derived from an EMBL/GenBank/DDBJ whole genome shotgun (WGS) entry which is preliminary data.</text>
</comment>
<proteinExistence type="predicted"/>
<dbReference type="AlphaFoldDB" id="A0AAW1D898"/>
<accession>A0AAW1D898</accession>
<keyword evidence="1" id="KW-1133">Transmembrane helix</keyword>
<name>A0AAW1D898_9HEMI</name>
<reference evidence="2 3" key="1">
    <citation type="submission" date="2022-12" db="EMBL/GenBank/DDBJ databases">
        <title>Chromosome-level genome assembly of true bugs.</title>
        <authorList>
            <person name="Ma L."/>
            <person name="Li H."/>
        </authorList>
    </citation>
    <scope>NUCLEOTIDE SEQUENCE [LARGE SCALE GENOMIC DNA]</scope>
    <source>
        <strain evidence="2">Lab_2022b</strain>
    </source>
</reference>
<protein>
    <submittedName>
        <fullName evidence="2">Uncharacterized protein</fullName>
    </submittedName>
</protein>
<evidence type="ECO:0000256" key="1">
    <source>
        <dbReference type="SAM" id="Phobius"/>
    </source>
</evidence>
<keyword evidence="1" id="KW-0812">Transmembrane</keyword>
<dbReference type="Proteomes" id="UP001461498">
    <property type="component" value="Unassembled WGS sequence"/>
</dbReference>
<evidence type="ECO:0000313" key="3">
    <source>
        <dbReference type="Proteomes" id="UP001461498"/>
    </source>
</evidence>
<organism evidence="2 3">
    <name type="scientific">Rhynocoris fuscipes</name>
    <dbReference type="NCBI Taxonomy" id="488301"/>
    <lineage>
        <taxon>Eukaryota</taxon>
        <taxon>Metazoa</taxon>
        <taxon>Ecdysozoa</taxon>
        <taxon>Arthropoda</taxon>
        <taxon>Hexapoda</taxon>
        <taxon>Insecta</taxon>
        <taxon>Pterygota</taxon>
        <taxon>Neoptera</taxon>
        <taxon>Paraneoptera</taxon>
        <taxon>Hemiptera</taxon>
        <taxon>Heteroptera</taxon>
        <taxon>Panheteroptera</taxon>
        <taxon>Cimicomorpha</taxon>
        <taxon>Reduviidae</taxon>
        <taxon>Harpactorinae</taxon>
        <taxon>Harpactorini</taxon>
        <taxon>Rhynocoris</taxon>
    </lineage>
</organism>